<comment type="similarity">
    <text evidence="1">Belongs to the Di19 family.</text>
</comment>
<reference evidence="4 5" key="1">
    <citation type="submission" date="2019-01" db="EMBL/GenBank/DDBJ databases">
        <title>Sequencing of cultivated peanut Arachis hypogaea provides insights into genome evolution and oil improvement.</title>
        <authorList>
            <person name="Chen X."/>
        </authorList>
    </citation>
    <scope>NUCLEOTIDE SEQUENCE [LARGE SCALE GENOMIC DNA]</scope>
    <source>
        <strain evidence="5">cv. Fuhuasheng</strain>
        <tissue evidence="4">Leaves</tissue>
    </source>
</reference>
<evidence type="ECO:0000313" key="4">
    <source>
        <dbReference type="EMBL" id="RYR30820.1"/>
    </source>
</evidence>
<dbReference type="InterPro" id="IPR008598">
    <property type="entry name" value="Di19_Zn-bd"/>
</dbReference>
<evidence type="ECO:0000256" key="1">
    <source>
        <dbReference type="ARBA" id="ARBA00007109"/>
    </source>
</evidence>
<organism evidence="4 5">
    <name type="scientific">Arachis hypogaea</name>
    <name type="common">Peanut</name>
    <dbReference type="NCBI Taxonomy" id="3818"/>
    <lineage>
        <taxon>Eukaryota</taxon>
        <taxon>Viridiplantae</taxon>
        <taxon>Streptophyta</taxon>
        <taxon>Embryophyta</taxon>
        <taxon>Tracheophyta</taxon>
        <taxon>Spermatophyta</taxon>
        <taxon>Magnoliopsida</taxon>
        <taxon>eudicotyledons</taxon>
        <taxon>Gunneridae</taxon>
        <taxon>Pentapetalae</taxon>
        <taxon>rosids</taxon>
        <taxon>fabids</taxon>
        <taxon>Fabales</taxon>
        <taxon>Fabaceae</taxon>
        <taxon>Papilionoideae</taxon>
        <taxon>50 kb inversion clade</taxon>
        <taxon>dalbergioids sensu lato</taxon>
        <taxon>Dalbergieae</taxon>
        <taxon>Pterocarpus clade</taxon>
        <taxon>Arachis</taxon>
    </lineage>
</organism>
<accession>A0A445AWM6</accession>
<dbReference type="PANTHER" id="PTHR31875">
    <property type="entry name" value="PROTEIN DEHYDRATION-INDUCED 19"/>
    <property type="match status" value="1"/>
</dbReference>
<dbReference type="EMBL" id="SDMP01000011">
    <property type="protein sequence ID" value="RYR30820.1"/>
    <property type="molecule type" value="Genomic_DNA"/>
</dbReference>
<name>A0A445AWM6_ARAHY</name>
<keyword evidence="5" id="KW-1185">Reference proteome</keyword>
<sequence length="227" mass="25972">MEPDPSFTFSSTDVQSLADLLADLVLGEKSVDDDLRPKQEFMCPFCGEIHDADALSYHIHDQHPRHLTNGDCPICEDSFGMELVGHIAKEHGDLLKISFRSWDSFHFLRKRRYRTGGPNPTSRQELDEEIRKHLLRDFSCIAPSELDPLLSSFISTRVLADEQCSAQVQPSPLEAIEMQSLEDDFLEREPEPLQPLDNHLAEKDPRFEFVQRLLMSAILDNNLPMKL</sequence>
<dbReference type="AlphaFoldDB" id="A0A445AWM6"/>
<dbReference type="Pfam" id="PF14571">
    <property type="entry name" value="Di19_C"/>
    <property type="match status" value="1"/>
</dbReference>
<evidence type="ECO:0000313" key="5">
    <source>
        <dbReference type="Proteomes" id="UP000289738"/>
    </source>
</evidence>
<dbReference type="STRING" id="3818.A0A445AWM6"/>
<gene>
    <name evidence="4" type="ORF">Ahy_B01g055589</name>
</gene>
<protein>
    <recommendedName>
        <fullName evidence="6">Drought induced 19 protein type zinc-binding domain-containing protein</fullName>
    </recommendedName>
</protein>
<dbReference type="InterPro" id="IPR027935">
    <property type="entry name" value="Di19_C"/>
</dbReference>
<dbReference type="PANTHER" id="PTHR31875:SF23">
    <property type="entry name" value="PROTEIN DEHYDRATION-INDUCED 19 HOMOLOG 4"/>
    <property type="match status" value="1"/>
</dbReference>
<feature type="domain" description="Di19 C-terminal" evidence="3">
    <location>
        <begin position="123"/>
        <end position="218"/>
    </location>
</feature>
<dbReference type="Pfam" id="PF05605">
    <property type="entry name" value="zf-Di19"/>
    <property type="match status" value="1"/>
</dbReference>
<evidence type="ECO:0008006" key="6">
    <source>
        <dbReference type="Google" id="ProtNLM"/>
    </source>
</evidence>
<evidence type="ECO:0000259" key="2">
    <source>
        <dbReference type="Pfam" id="PF05605"/>
    </source>
</evidence>
<dbReference type="Proteomes" id="UP000289738">
    <property type="component" value="Chromosome B01"/>
</dbReference>
<feature type="domain" description="Di19 zinc-binding" evidence="2">
    <location>
        <begin position="39"/>
        <end position="92"/>
    </location>
</feature>
<proteinExistence type="inferred from homology"/>
<comment type="caution">
    <text evidence="4">The sequence shown here is derived from an EMBL/GenBank/DDBJ whole genome shotgun (WGS) entry which is preliminary data.</text>
</comment>
<dbReference type="InterPro" id="IPR033347">
    <property type="entry name" value="Di19"/>
</dbReference>
<evidence type="ECO:0000259" key="3">
    <source>
        <dbReference type="Pfam" id="PF14571"/>
    </source>
</evidence>